<evidence type="ECO:0000313" key="2">
    <source>
        <dbReference type="Proteomes" id="UP001482620"/>
    </source>
</evidence>
<proteinExistence type="predicted"/>
<sequence>MMEGSLTAIANDLRSLANDIDQNEPNDYLHFHFALAMEDFNQLQAEMDLISRTLPLEHQHLSATTARQTVSYNRIFLKTSLTPRWETHIGLYAEIAAPQMRRDRLQIATPEKYDGEIFNKKIFILHFLDWKLILKKNWNFPKTMA</sequence>
<accession>A0ABV0T485</accession>
<name>A0ABV0T485_9TELE</name>
<reference evidence="1 2" key="1">
    <citation type="submission" date="2021-06" db="EMBL/GenBank/DDBJ databases">
        <authorList>
            <person name="Palmer J.M."/>
        </authorList>
    </citation>
    <scope>NUCLEOTIDE SEQUENCE [LARGE SCALE GENOMIC DNA]</scope>
    <source>
        <strain evidence="2">if_2019</strain>
        <tissue evidence="1">Muscle</tissue>
    </source>
</reference>
<protein>
    <submittedName>
        <fullName evidence="1">Uncharacterized protein</fullName>
    </submittedName>
</protein>
<organism evidence="1 2">
    <name type="scientific">Ilyodon furcidens</name>
    <name type="common">goldbreast splitfin</name>
    <dbReference type="NCBI Taxonomy" id="33524"/>
    <lineage>
        <taxon>Eukaryota</taxon>
        <taxon>Metazoa</taxon>
        <taxon>Chordata</taxon>
        <taxon>Craniata</taxon>
        <taxon>Vertebrata</taxon>
        <taxon>Euteleostomi</taxon>
        <taxon>Actinopterygii</taxon>
        <taxon>Neopterygii</taxon>
        <taxon>Teleostei</taxon>
        <taxon>Neoteleostei</taxon>
        <taxon>Acanthomorphata</taxon>
        <taxon>Ovalentaria</taxon>
        <taxon>Atherinomorphae</taxon>
        <taxon>Cyprinodontiformes</taxon>
        <taxon>Goodeidae</taxon>
        <taxon>Ilyodon</taxon>
    </lineage>
</organism>
<dbReference type="Proteomes" id="UP001482620">
    <property type="component" value="Unassembled WGS sequence"/>
</dbReference>
<comment type="caution">
    <text evidence="1">The sequence shown here is derived from an EMBL/GenBank/DDBJ whole genome shotgun (WGS) entry which is preliminary data.</text>
</comment>
<dbReference type="EMBL" id="JAHRIQ010022103">
    <property type="protein sequence ID" value="MEQ2227566.1"/>
    <property type="molecule type" value="Genomic_DNA"/>
</dbReference>
<evidence type="ECO:0000313" key="1">
    <source>
        <dbReference type="EMBL" id="MEQ2227566.1"/>
    </source>
</evidence>
<keyword evidence="2" id="KW-1185">Reference proteome</keyword>
<gene>
    <name evidence="1" type="ORF">ILYODFUR_038919</name>
</gene>